<feature type="compositionally biased region" description="Low complexity" evidence="4">
    <location>
        <begin position="2036"/>
        <end position="2045"/>
    </location>
</feature>
<feature type="compositionally biased region" description="Acidic residues" evidence="4">
    <location>
        <begin position="1361"/>
        <end position="1381"/>
    </location>
</feature>
<feature type="region of interest" description="Disordered" evidence="4">
    <location>
        <begin position="1725"/>
        <end position="1981"/>
    </location>
</feature>
<dbReference type="Pfam" id="PF13181">
    <property type="entry name" value="TPR_8"/>
    <property type="match status" value="1"/>
</dbReference>
<evidence type="ECO:0000256" key="1">
    <source>
        <dbReference type="ARBA" id="ARBA00022737"/>
    </source>
</evidence>
<keyword evidence="3" id="KW-0175">Coiled coil</keyword>
<dbReference type="eggNOG" id="KOG4307">
    <property type="taxonomic scope" value="Eukaryota"/>
</dbReference>
<accession>A0A0L0DM58</accession>
<feature type="repeat" description="TPR" evidence="2">
    <location>
        <begin position="992"/>
        <end position="1025"/>
    </location>
</feature>
<dbReference type="GO" id="GO:0080008">
    <property type="term" value="C:Cul4-RING E3 ubiquitin ligase complex"/>
    <property type="evidence" value="ECO:0007669"/>
    <property type="project" value="TreeGrafter"/>
</dbReference>
<feature type="coiled-coil region" evidence="3">
    <location>
        <begin position="2375"/>
        <end position="2450"/>
    </location>
</feature>
<dbReference type="PANTHER" id="PTHR19860">
    <property type="entry name" value="DDB1- AND CUL4-ASSOCIATED FACTOR 12-RELATED"/>
    <property type="match status" value="1"/>
</dbReference>
<evidence type="ECO:0000256" key="4">
    <source>
        <dbReference type="SAM" id="MobiDB-lite"/>
    </source>
</evidence>
<feature type="compositionally biased region" description="Low complexity" evidence="4">
    <location>
        <begin position="2055"/>
        <end position="2071"/>
    </location>
</feature>
<dbReference type="Gene3D" id="1.25.40.10">
    <property type="entry name" value="Tetratricopeptide repeat domain"/>
    <property type="match status" value="3"/>
</dbReference>
<evidence type="ECO:0000259" key="5">
    <source>
        <dbReference type="Pfam" id="PF13271"/>
    </source>
</evidence>
<dbReference type="InterPro" id="IPR025139">
    <property type="entry name" value="DUF4062"/>
</dbReference>
<feature type="compositionally biased region" description="Low complexity" evidence="4">
    <location>
        <begin position="1971"/>
        <end position="1981"/>
    </location>
</feature>
<dbReference type="PROSITE" id="PS50005">
    <property type="entry name" value="TPR"/>
    <property type="match status" value="3"/>
</dbReference>
<feature type="compositionally biased region" description="Acidic residues" evidence="4">
    <location>
        <begin position="1276"/>
        <end position="1293"/>
    </location>
</feature>
<keyword evidence="7" id="KW-1185">Reference proteome</keyword>
<feature type="region of interest" description="Disordered" evidence="4">
    <location>
        <begin position="2018"/>
        <end position="2103"/>
    </location>
</feature>
<dbReference type="Pfam" id="PF13271">
    <property type="entry name" value="DUF4062"/>
    <property type="match status" value="1"/>
</dbReference>
<feature type="region of interest" description="Disordered" evidence="4">
    <location>
        <begin position="2482"/>
        <end position="2516"/>
    </location>
</feature>
<organism evidence="6 7">
    <name type="scientific">Thecamonas trahens ATCC 50062</name>
    <dbReference type="NCBI Taxonomy" id="461836"/>
    <lineage>
        <taxon>Eukaryota</taxon>
        <taxon>Apusozoa</taxon>
        <taxon>Apusomonadida</taxon>
        <taxon>Apusomonadidae</taxon>
        <taxon>Thecamonas</taxon>
    </lineage>
</organism>
<dbReference type="InterPro" id="IPR051191">
    <property type="entry name" value="DCAF12"/>
</dbReference>
<dbReference type="GeneID" id="25570175"/>
<feature type="compositionally biased region" description="Basic and acidic residues" evidence="4">
    <location>
        <begin position="1725"/>
        <end position="1949"/>
    </location>
</feature>
<dbReference type="STRING" id="461836.A0A0L0DM58"/>
<dbReference type="Proteomes" id="UP000054408">
    <property type="component" value="Unassembled WGS sequence"/>
</dbReference>
<evidence type="ECO:0000313" key="7">
    <source>
        <dbReference type="Proteomes" id="UP000054408"/>
    </source>
</evidence>
<reference evidence="6 7" key="1">
    <citation type="submission" date="2010-05" db="EMBL/GenBank/DDBJ databases">
        <title>The Genome Sequence of Thecamonas trahens ATCC 50062.</title>
        <authorList>
            <consortium name="The Broad Institute Genome Sequencing Platform"/>
            <person name="Russ C."/>
            <person name="Cuomo C."/>
            <person name="Shea T."/>
            <person name="Young S.K."/>
            <person name="Zeng Q."/>
            <person name="Koehrsen M."/>
            <person name="Haas B."/>
            <person name="Borodovsky M."/>
            <person name="Guigo R."/>
            <person name="Alvarado L."/>
            <person name="Berlin A."/>
            <person name="Bochicchio J."/>
            <person name="Borenstein D."/>
            <person name="Chapman S."/>
            <person name="Chen Z."/>
            <person name="Freedman E."/>
            <person name="Gellesch M."/>
            <person name="Goldberg J."/>
            <person name="Griggs A."/>
            <person name="Gujja S."/>
            <person name="Heilman E."/>
            <person name="Heiman D."/>
            <person name="Hepburn T."/>
            <person name="Howarth C."/>
            <person name="Jen D."/>
            <person name="Larson L."/>
            <person name="Mehta T."/>
            <person name="Park D."/>
            <person name="Pearson M."/>
            <person name="Roberts A."/>
            <person name="Saif S."/>
            <person name="Shenoy N."/>
            <person name="Sisk P."/>
            <person name="Stolte C."/>
            <person name="Sykes S."/>
            <person name="Thomson T."/>
            <person name="Walk T."/>
            <person name="White J."/>
            <person name="Yandava C."/>
            <person name="Burger G."/>
            <person name="Gray M.W."/>
            <person name="Holland P.W.H."/>
            <person name="King N."/>
            <person name="Lang F.B.F."/>
            <person name="Roger A.J."/>
            <person name="Ruiz-Trillo I."/>
            <person name="Lander E."/>
            <person name="Nusbaum C."/>
        </authorList>
    </citation>
    <scope>NUCLEOTIDE SEQUENCE [LARGE SCALE GENOMIC DNA]</scope>
    <source>
        <strain evidence="6 7">ATCC 50062</strain>
    </source>
</reference>
<dbReference type="EMBL" id="GL349478">
    <property type="protein sequence ID" value="KNC53106.1"/>
    <property type="molecule type" value="Genomic_DNA"/>
</dbReference>
<dbReference type="InterPro" id="IPR019734">
    <property type="entry name" value="TPR_rpt"/>
</dbReference>
<gene>
    <name evidence="6" type="ORF">AMSG_12261</name>
</gene>
<feature type="region of interest" description="Disordered" evidence="4">
    <location>
        <begin position="2534"/>
        <end position="2630"/>
    </location>
</feature>
<dbReference type="Pfam" id="PF13424">
    <property type="entry name" value="TPR_12"/>
    <property type="match status" value="3"/>
</dbReference>
<dbReference type="SUPFAM" id="SSF48452">
    <property type="entry name" value="TPR-like"/>
    <property type="match status" value="2"/>
</dbReference>
<evidence type="ECO:0000256" key="3">
    <source>
        <dbReference type="SAM" id="Coils"/>
    </source>
</evidence>
<feature type="coiled-coil region" evidence="3">
    <location>
        <begin position="2188"/>
        <end position="2282"/>
    </location>
</feature>
<feature type="compositionally biased region" description="Polar residues" evidence="4">
    <location>
        <begin position="2592"/>
        <end position="2605"/>
    </location>
</feature>
<protein>
    <recommendedName>
        <fullName evidence="5">DUF4062 domain-containing protein</fullName>
    </recommendedName>
</protein>
<name>A0A0L0DM58_THETB</name>
<feature type="repeat" description="TPR" evidence="2">
    <location>
        <begin position="950"/>
        <end position="983"/>
    </location>
</feature>
<feature type="compositionally biased region" description="Low complexity" evidence="4">
    <location>
        <begin position="2080"/>
        <end position="2097"/>
    </location>
</feature>
<feature type="domain" description="DUF4062" evidence="5">
    <location>
        <begin position="41"/>
        <end position="124"/>
    </location>
</feature>
<dbReference type="eggNOG" id="KOG3602">
    <property type="taxonomic scope" value="Eukaryota"/>
</dbReference>
<feature type="region of interest" description="Disordered" evidence="4">
    <location>
        <begin position="1272"/>
        <end position="1413"/>
    </location>
</feature>
<evidence type="ECO:0000313" key="6">
    <source>
        <dbReference type="EMBL" id="KNC53106.1"/>
    </source>
</evidence>
<feature type="coiled-coil region" evidence="3">
    <location>
        <begin position="2315"/>
        <end position="2342"/>
    </location>
</feature>
<feature type="compositionally biased region" description="Acidic residues" evidence="4">
    <location>
        <begin position="1389"/>
        <end position="1413"/>
    </location>
</feature>
<proteinExistence type="predicted"/>
<feature type="repeat" description="TPR" evidence="2">
    <location>
        <begin position="908"/>
        <end position="941"/>
    </location>
</feature>
<dbReference type="OrthoDB" id="18780at2759"/>
<dbReference type="SMART" id="SM00028">
    <property type="entry name" value="TPR"/>
    <property type="match status" value="9"/>
</dbReference>
<dbReference type="InterPro" id="IPR011990">
    <property type="entry name" value="TPR-like_helical_dom_sf"/>
</dbReference>
<sequence length="2647" mass="280642">MDDTHYEQTLRKVGKVEPGKVRGLHDVGQGEREQVAARTMRVFVSSTFTDLMNEREEVIKRTAPELAAYASDVGIHFSAIDLRWGITKDAAAQGQVLETCLAELASCAPFFICILGDRYGWAQPHPSLAQDPLLAATFDAAAEAGHSWVHDYSQCSMTELEVVAGALAHPKAVYERAFFYFKAGCPGSEPENVARDLVHVAAGNEHAGESAYHTLRLIRLKQRIRKSGLHVRLFHSPKELGEMVERDLRLALDDAFFAAQGLPVGSTSASGSGEHLSETLPRQFEANPWMADVKVPNIRGPDGGVADAIVAFLTAQHVTPLERIAVVEAEAGAGKSLAMTTAFSSLVASESDVIAAWQVTCGEAVVDVLCGLVAALAAQLPQLAAERPPASLAEASTAYINTVRWATNAAKRVLIMVDGLDELASTVGLSTLVFDRRVPENVALVVSRAPGTVRILDSLPHTLRPTPWTPEQIATFAAASLKSVGKTLSPVQMDMIQLAPAARLPLFTTVLLGELKVYGDFEALDAHLAWLASLDSPEALLGELFARWEAEFEGPSGLRAGTVREALWLVHFSSGGVREDELLAMLSVGDRVVWRPFARALAPLLRTTRSRLRFAHPTTSAALTSKFAVPASLLKTFVGYFEEMAASPAARRNEDALGRAGGEIYGALLHAEPSTYRAARLEANMQSVPLLLGMYSGSGMPPEVLLRVFKTVLGEELAGLDDALEAALRAYIDESGGRVTRDMLADAQLRVGVLLREVGQLRGAARVLKAALDTCSRAYGSSHEKTGDVLVALASIGGDGSLDYIERAELVLNRAVGPRDAKRGRVLCTKGLLLKKAGKYDEARAAYEAGLVVLEAAIGAFAPETTRELRRLGDVLRKMSKWAEAKAVYDAVFAATVRVFGERHVAAAEALAAIGNVSKKQGKYTAALDEYGRALATAEAILGPRAPLVADLQAALGDVHRLLGNYPAAAEAYARALEIREAALGPEHGDVGETLLALGKIAKKRGEYGQAMELYDQAQSVLENALGSEHPKVAQVAQCQGDALRKLKRLDAAEARYCAARAINERAGLAGEVAENDNGIALAQLARPTFGPSSAPAIADRIAAALDAFERWFGASHPKKAQALNTYGIFCKMTGDLEGAQAAYEAAMAINVAAFGPRHIEVAENHANLAAVAAASGNRREARVLLSRAIGVAEEVFGTAAAARVKTDVWVARWHSSLGRLGANRPTMSDDEDVAALLAGLEASSSEGSLDMDMLNQLNALDNADTLAMLAALGGDDGDDGDGGDDAESESEDALAMLAALEEDDDDDNDGDGGGQDNGESEDALAMLAALEEDDDDDNDGDGGGQDNGESEDALAMLAALEEDDDDDDDGDDKEGDESEDALAMLAALEDEDDDDGGGTNNDGDDKDNGESEDALAMLAALEDKSSDDEVTIVEAKKEGKTVDDADDLLAFIDDELSDDGSESSSSDIVVNEDGKAWSLDESATGEKQMDMAAKTLRTVRDLVCSVCSLKASQADLLQHAVPMRDVLQEYTAYCMDQLSESESDEAVYRNSMVSTACDNIMGAAQTLVLSSNSLLTDRDNLEAWDGQRDAIRALATAMQITFEAVPDKIKVSQYEHDVQDALVLRRNALAAKSEQLRQAMEADGREAKEAAERAALQREQEAQLAKAEEEARLAAEAEAKAKAEEEARLAAEAEAKAKAEEEARLAAEAEAKAKAEEEARLAAEAEAKAKAEEEARLAAEAEAKAKAEEEARLAAEAEAKAKAEEARLAAEAEAKAKAEEEARLAAEAEAKEAAERAALQREQEAQLAKAEEEARLAAEAEAKAKAEEEARLAAEAEAEAKAKAEEEARLAAEAEAKAKAEEEARLAAEAEAKAKAEEEARLAAEAEAKAKAEEEARLAAEAEAKAKAEEEARLAAEAEAKAKAEEEARLAAEAEAKAKAEEEARLAAEAEATEPPPPPMSIQLTPQDHAAASESSASSIDVAAFASSDASSSALAPASLSSEVDFGDLMESSSADDEAALLAQMEADARDEALRASARSRATPAPVPPPSPASAPATDSLDAMAMADLAAENERLESRVAAAEAERSAAAQDAVAPGDTAALRERNAELKRELAHIRSEVAALQLQAPADAAVAELKQENDMLEDDIDALRRRKVELMDRLEGRSTQYAKEQSLLAKHKAELESLLASLHAEVRTDTAKLAELEDAIEALEAQARTTALELKEQIRIAAADRDSVRTAKARLEDKQLVLQRDIGSLEAELEETLAAKNALVTENEALEASIAQADEFLTYRTSVLESARAAALSQQRSCETRKRELDTKYRALKEQVDETEAEIQAVASHANELTALSTAAYHELESNLEALHAARAAQGRRMAEQQARAMDAARDLERVRAAAAEQRTALAQATAATEQLQALAELATTAAAEKEALDELNAELATARNRAAAAAALVEQREAEARASRHHTEAAMARSLRELDALAAASADADAAPPLSPPRPRPRGTPAAATAPSSLPAPPTTLEEIQAEIDAVRAKLAGSSPPDVGQRPGLRSASSVDAPRFETVPRLGSTGLSAARPARGGGPARISSLLDLPALSQTRPGPTASRTQYGVRRSGRSPFLPDSALPGSGIGTRPRSVAAATAASTRFSFL</sequence>
<keyword evidence="2" id="KW-0802">TPR repeat</keyword>
<feature type="compositionally biased region" description="Acidic residues" evidence="4">
    <location>
        <begin position="1301"/>
        <end position="1311"/>
    </location>
</feature>
<dbReference type="PANTHER" id="PTHR19860:SF40">
    <property type="entry name" value="WD40 REPEAT-CONTAINING PROTEIN"/>
    <property type="match status" value="1"/>
</dbReference>
<keyword evidence="1" id="KW-0677">Repeat</keyword>
<feature type="compositionally biased region" description="Acidic residues" evidence="4">
    <location>
        <begin position="1331"/>
        <end position="1341"/>
    </location>
</feature>
<feature type="compositionally biased region" description="Low complexity" evidence="4">
    <location>
        <begin position="2501"/>
        <end position="2511"/>
    </location>
</feature>
<dbReference type="RefSeq" id="XP_013754809.1">
    <property type="nucleotide sequence ID" value="XM_013899355.1"/>
</dbReference>
<dbReference type="eggNOG" id="KOG1840">
    <property type="taxonomic scope" value="Eukaryota"/>
</dbReference>
<evidence type="ECO:0000256" key="2">
    <source>
        <dbReference type="PROSITE-ProRule" id="PRU00339"/>
    </source>
</evidence>